<keyword evidence="5" id="KW-0732">Signal</keyword>
<dbReference type="InterPro" id="IPR029046">
    <property type="entry name" value="LolA/LolB/LppX"/>
</dbReference>
<keyword evidence="3" id="KW-0472">Membrane</keyword>
<dbReference type="InterPro" id="IPR009830">
    <property type="entry name" value="LppX/LprAFG"/>
</dbReference>
<dbReference type="EMBL" id="SRID01000271">
    <property type="protein sequence ID" value="TGA97598.1"/>
    <property type="molecule type" value="Genomic_DNA"/>
</dbReference>
<dbReference type="OrthoDB" id="4129306at2"/>
<reference evidence="6 7" key="1">
    <citation type="submission" date="2019-03" db="EMBL/GenBank/DDBJ databases">
        <authorList>
            <person name="Gonzalez-Pimentel J.L."/>
        </authorList>
    </citation>
    <scope>NUCLEOTIDE SEQUENCE [LARGE SCALE GENOMIC DNA]</scope>
    <source>
        <strain evidence="6 7">JCM 31289</strain>
    </source>
</reference>
<comment type="similarity">
    <text evidence="2">Belongs to the LppX/LprAFG lipoprotein family.</text>
</comment>
<dbReference type="PROSITE" id="PS51257">
    <property type="entry name" value="PROKAR_LIPOPROTEIN"/>
    <property type="match status" value="1"/>
</dbReference>
<feature type="signal peptide" evidence="5">
    <location>
        <begin position="1"/>
        <end position="27"/>
    </location>
</feature>
<feature type="chain" id="PRO_5021502757" evidence="5">
    <location>
        <begin position="28"/>
        <end position="276"/>
    </location>
</feature>
<evidence type="ECO:0000256" key="4">
    <source>
        <dbReference type="SAM" id="MobiDB-lite"/>
    </source>
</evidence>
<organism evidence="6 7">
    <name type="scientific">Streptomyces palmae</name>
    <dbReference type="NCBI Taxonomy" id="1701085"/>
    <lineage>
        <taxon>Bacteria</taxon>
        <taxon>Bacillati</taxon>
        <taxon>Actinomycetota</taxon>
        <taxon>Actinomycetes</taxon>
        <taxon>Kitasatosporales</taxon>
        <taxon>Streptomycetaceae</taxon>
        <taxon>Streptomyces</taxon>
    </lineage>
</organism>
<dbReference type="RefSeq" id="WP_135341092.1">
    <property type="nucleotide sequence ID" value="NZ_JBHLTX010000036.1"/>
</dbReference>
<sequence length="276" mass="29013">MRRSTLTAATAPLLAAALLGSLVGCSADSGGDTDGLDEVSATPLPVKVPRTPVSAATAASGKSSAKVTERIEVRSDKGGFKMTVSGGFDMGRDTGKLTARLPGGAIDHMDEVFAGGKVYLQPLGNLKKGKWAVIPRDQTQAHYLLRAPVNDPEHVLRQISTLRKVKKAGTEKIDGTATTHYTGTLDHATLTMRLEAGTLAKVDAIRKKQGKDLPVAGDAWVDDEGRIRRVRITSTMGGTTALITMDLTDYGTPVKAEAPEKSATVPTENTQGLLPG</sequence>
<feature type="compositionally biased region" description="Polar residues" evidence="4">
    <location>
        <begin position="264"/>
        <end position="276"/>
    </location>
</feature>
<comment type="caution">
    <text evidence="6">The sequence shown here is derived from an EMBL/GenBank/DDBJ whole genome shotgun (WGS) entry which is preliminary data.</text>
</comment>
<evidence type="ECO:0000256" key="2">
    <source>
        <dbReference type="ARBA" id="ARBA00009194"/>
    </source>
</evidence>
<feature type="region of interest" description="Disordered" evidence="4">
    <location>
        <begin position="256"/>
        <end position="276"/>
    </location>
</feature>
<name>A0A4Z0GNP6_9ACTN</name>
<dbReference type="Proteomes" id="UP000297948">
    <property type="component" value="Unassembled WGS sequence"/>
</dbReference>
<gene>
    <name evidence="6" type="ORF">E4099_23405</name>
</gene>
<dbReference type="AlphaFoldDB" id="A0A4Z0GNP6"/>
<protein>
    <submittedName>
        <fullName evidence="6">LppX_LprAFG lipoprotein</fullName>
    </submittedName>
</protein>
<evidence type="ECO:0000313" key="6">
    <source>
        <dbReference type="EMBL" id="TGA97598.1"/>
    </source>
</evidence>
<evidence type="ECO:0000256" key="5">
    <source>
        <dbReference type="SAM" id="SignalP"/>
    </source>
</evidence>
<dbReference type="Pfam" id="PF07161">
    <property type="entry name" value="LppX_LprAFG"/>
    <property type="match status" value="1"/>
</dbReference>
<evidence type="ECO:0000313" key="7">
    <source>
        <dbReference type="Proteomes" id="UP000297948"/>
    </source>
</evidence>
<dbReference type="SUPFAM" id="SSF89392">
    <property type="entry name" value="Prokaryotic lipoproteins and lipoprotein localization factors"/>
    <property type="match status" value="1"/>
</dbReference>
<keyword evidence="6" id="KW-0449">Lipoprotein</keyword>
<accession>A0A4Z0GNP6</accession>
<dbReference type="Gene3D" id="2.50.20.20">
    <property type="match status" value="1"/>
</dbReference>
<keyword evidence="3" id="KW-1003">Cell membrane</keyword>
<proteinExistence type="inferred from homology"/>
<comment type="subcellular location">
    <subcellularLocation>
        <location evidence="1">Cell envelope</location>
    </subcellularLocation>
</comment>
<evidence type="ECO:0000256" key="3">
    <source>
        <dbReference type="ARBA" id="ARBA00022475"/>
    </source>
</evidence>
<evidence type="ECO:0000256" key="1">
    <source>
        <dbReference type="ARBA" id="ARBA00004196"/>
    </source>
</evidence>
<keyword evidence="7" id="KW-1185">Reference proteome</keyword>
<dbReference type="GO" id="GO:0030313">
    <property type="term" value="C:cell envelope"/>
    <property type="evidence" value="ECO:0007669"/>
    <property type="project" value="UniProtKB-SubCell"/>
</dbReference>